<comment type="caution">
    <text evidence="2">The sequence shown here is derived from an EMBL/GenBank/DDBJ whole genome shotgun (WGS) entry which is preliminary data.</text>
</comment>
<gene>
    <name evidence="2" type="ORF">CgunFtcFv8_020256</name>
</gene>
<accession>A0AAN8I0P6</accession>
<reference evidence="2 3" key="1">
    <citation type="journal article" date="2023" name="Mol. Biol. Evol.">
        <title>Genomics of Secondarily Temperate Adaptation in the Only Non-Antarctic Icefish.</title>
        <authorList>
            <person name="Rivera-Colon A.G."/>
            <person name="Rayamajhi N."/>
            <person name="Minhas B.F."/>
            <person name="Madrigal G."/>
            <person name="Bilyk K.T."/>
            <person name="Yoon V."/>
            <person name="Hune M."/>
            <person name="Gregory S."/>
            <person name="Cheng C.H.C."/>
            <person name="Catchen J.M."/>
        </authorList>
    </citation>
    <scope>NUCLEOTIDE SEQUENCE [LARGE SCALE GENOMIC DNA]</scope>
    <source>
        <tissue evidence="2">White muscle</tissue>
    </source>
</reference>
<keyword evidence="3" id="KW-1185">Reference proteome</keyword>
<evidence type="ECO:0000313" key="2">
    <source>
        <dbReference type="EMBL" id="KAK5934837.1"/>
    </source>
</evidence>
<evidence type="ECO:0000313" key="3">
    <source>
        <dbReference type="Proteomes" id="UP001331515"/>
    </source>
</evidence>
<proteinExistence type="predicted"/>
<name>A0AAN8I0P6_CHAGU</name>
<sequence length="84" mass="9560">MHIKAVALRAINRPEVRAEERAEIWIISLDSAVPRSSECLLSHINRETLNKPSRLQDEEEHAREGRTRTRGNHAHVSGSARVSR</sequence>
<evidence type="ECO:0000256" key="1">
    <source>
        <dbReference type="SAM" id="MobiDB-lite"/>
    </source>
</evidence>
<dbReference type="AlphaFoldDB" id="A0AAN8I0P6"/>
<organism evidence="2 3">
    <name type="scientific">Champsocephalus gunnari</name>
    <name type="common">Mackerel icefish</name>
    <dbReference type="NCBI Taxonomy" id="52237"/>
    <lineage>
        <taxon>Eukaryota</taxon>
        <taxon>Metazoa</taxon>
        <taxon>Chordata</taxon>
        <taxon>Craniata</taxon>
        <taxon>Vertebrata</taxon>
        <taxon>Euteleostomi</taxon>
        <taxon>Actinopterygii</taxon>
        <taxon>Neopterygii</taxon>
        <taxon>Teleostei</taxon>
        <taxon>Neoteleostei</taxon>
        <taxon>Acanthomorphata</taxon>
        <taxon>Eupercaria</taxon>
        <taxon>Perciformes</taxon>
        <taxon>Notothenioidei</taxon>
        <taxon>Channichthyidae</taxon>
        <taxon>Champsocephalus</taxon>
    </lineage>
</organism>
<protein>
    <submittedName>
        <fullName evidence="2">Uncharacterized protein</fullName>
    </submittedName>
</protein>
<feature type="region of interest" description="Disordered" evidence="1">
    <location>
        <begin position="50"/>
        <end position="84"/>
    </location>
</feature>
<dbReference type="EMBL" id="JAURVH010001513">
    <property type="protein sequence ID" value="KAK5934837.1"/>
    <property type="molecule type" value="Genomic_DNA"/>
</dbReference>
<dbReference type="Proteomes" id="UP001331515">
    <property type="component" value="Unassembled WGS sequence"/>
</dbReference>
<feature type="compositionally biased region" description="Basic and acidic residues" evidence="1">
    <location>
        <begin position="50"/>
        <end position="67"/>
    </location>
</feature>